<dbReference type="InterPro" id="IPR002104">
    <property type="entry name" value="Integrase_catalytic"/>
</dbReference>
<accession>A0A9Q9BV72</accession>
<evidence type="ECO:0000313" key="7">
    <source>
        <dbReference type="Proteomes" id="UP001059349"/>
    </source>
</evidence>
<dbReference type="PANTHER" id="PTHR30349">
    <property type="entry name" value="PHAGE INTEGRASE-RELATED"/>
    <property type="match status" value="1"/>
</dbReference>
<keyword evidence="2" id="KW-0238">DNA-binding</keyword>
<evidence type="ECO:0000256" key="2">
    <source>
        <dbReference type="ARBA" id="ARBA00023125"/>
    </source>
</evidence>
<dbReference type="Proteomes" id="UP001059349">
    <property type="component" value="Chromosome"/>
</dbReference>
<sequence>MKNIDQLKIFYAEFERLIETNNRSSVTLNCYKKILNRLQNWKTIDELLKQINYILNHSGVSQNSLFYYRAVFKVFCEWFSKRNHIFIPFNERINKYKIERGTRRAYTKEELEILFAELKAFDNPKFEVIFKILLTTGLRVGEWDYIDWDKLKNSNWNGIIIRTAKNNNPRPFKILLEDSEHFKEIQEAIKNDLDIKIKAKTIKNLFAIFKNFVLKRNPNFKAKISAHILRHTFVTISAEDNTIEEISKILGHTNSNTTCSTYLTYNSILANKKLNKMQQNISNFFNDEIVENHEIALKEENQKLKNEIEILKEELQNLHSSIPFNFEIKEFKEHN</sequence>
<name>A0A9Q9BV72_9BACT</name>
<dbReference type="EMBL" id="CP101127">
    <property type="protein sequence ID" value="UTO25748.1"/>
    <property type="molecule type" value="Genomic_DNA"/>
</dbReference>
<feature type="coiled-coil region" evidence="4">
    <location>
        <begin position="290"/>
        <end position="321"/>
    </location>
</feature>
<dbReference type="InterPro" id="IPR050090">
    <property type="entry name" value="Tyrosine_recombinase_XerCD"/>
</dbReference>
<keyword evidence="3" id="KW-0233">DNA recombination</keyword>
<dbReference type="RefSeq" id="WP_254735234.1">
    <property type="nucleotide sequence ID" value="NZ_CP101127.1"/>
</dbReference>
<dbReference type="InterPro" id="IPR013762">
    <property type="entry name" value="Integrase-like_cat_sf"/>
</dbReference>
<evidence type="ECO:0000256" key="1">
    <source>
        <dbReference type="ARBA" id="ARBA00008857"/>
    </source>
</evidence>
<evidence type="ECO:0000256" key="3">
    <source>
        <dbReference type="ARBA" id="ARBA00023172"/>
    </source>
</evidence>
<keyword evidence="4" id="KW-0175">Coiled coil</keyword>
<gene>
    <name evidence="6" type="ORF">NMG93_02635</name>
</gene>
<organism evidence="6 7">
    <name type="scientific">Metamycoplasma hyosynoviae</name>
    <dbReference type="NCBI Taxonomy" id="29559"/>
    <lineage>
        <taxon>Bacteria</taxon>
        <taxon>Bacillati</taxon>
        <taxon>Mycoplasmatota</taxon>
        <taxon>Mycoplasmoidales</taxon>
        <taxon>Metamycoplasmataceae</taxon>
        <taxon>Metamycoplasma</taxon>
    </lineage>
</organism>
<reference evidence="6" key="1">
    <citation type="submission" date="2022-07" db="EMBL/GenBank/DDBJ databases">
        <title>Complete genome of Mycoplasma hyosynoviae B1.</title>
        <authorList>
            <person name="Spergser J."/>
        </authorList>
    </citation>
    <scope>NUCLEOTIDE SEQUENCE</scope>
    <source>
        <strain evidence="6">B1</strain>
    </source>
</reference>
<protein>
    <submittedName>
        <fullName evidence="6">Tyrosine-type recombinase/integrase</fullName>
    </submittedName>
</protein>
<evidence type="ECO:0000259" key="5">
    <source>
        <dbReference type="PROSITE" id="PS51898"/>
    </source>
</evidence>
<dbReference type="GO" id="GO:0003677">
    <property type="term" value="F:DNA binding"/>
    <property type="evidence" value="ECO:0007669"/>
    <property type="project" value="UniProtKB-KW"/>
</dbReference>
<comment type="similarity">
    <text evidence="1">Belongs to the 'phage' integrase family.</text>
</comment>
<dbReference type="GO" id="GO:0015074">
    <property type="term" value="P:DNA integration"/>
    <property type="evidence" value="ECO:0007669"/>
    <property type="project" value="InterPro"/>
</dbReference>
<dbReference type="PANTHER" id="PTHR30349:SF41">
    <property type="entry name" value="INTEGRASE_RECOMBINASE PROTEIN MJ0367-RELATED"/>
    <property type="match status" value="1"/>
</dbReference>
<proteinExistence type="inferred from homology"/>
<dbReference type="PROSITE" id="PS51898">
    <property type="entry name" value="TYR_RECOMBINASE"/>
    <property type="match status" value="1"/>
</dbReference>
<evidence type="ECO:0000256" key="4">
    <source>
        <dbReference type="SAM" id="Coils"/>
    </source>
</evidence>
<dbReference type="GO" id="GO:0006310">
    <property type="term" value="P:DNA recombination"/>
    <property type="evidence" value="ECO:0007669"/>
    <property type="project" value="UniProtKB-KW"/>
</dbReference>
<dbReference type="GeneID" id="75105374"/>
<dbReference type="Gene3D" id="1.10.443.10">
    <property type="entry name" value="Intergrase catalytic core"/>
    <property type="match status" value="1"/>
</dbReference>
<evidence type="ECO:0000313" key="6">
    <source>
        <dbReference type="EMBL" id="UTO25748.1"/>
    </source>
</evidence>
<feature type="domain" description="Tyr recombinase" evidence="5">
    <location>
        <begin position="101"/>
        <end position="279"/>
    </location>
</feature>
<dbReference type="AlphaFoldDB" id="A0A9Q9BV72"/>
<dbReference type="Pfam" id="PF00589">
    <property type="entry name" value="Phage_integrase"/>
    <property type="match status" value="1"/>
</dbReference>
<dbReference type="SUPFAM" id="SSF56349">
    <property type="entry name" value="DNA breaking-rejoining enzymes"/>
    <property type="match status" value="1"/>
</dbReference>
<dbReference type="InterPro" id="IPR011010">
    <property type="entry name" value="DNA_brk_join_enz"/>
</dbReference>